<feature type="transmembrane region" description="Helical" evidence="8">
    <location>
        <begin position="122"/>
        <end position="148"/>
    </location>
</feature>
<dbReference type="InterPro" id="IPR006702">
    <property type="entry name" value="CASP_dom"/>
</dbReference>
<keyword evidence="4 8" id="KW-1003">Cell membrane</keyword>
<evidence type="ECO:0000256" key="4">
    <source>
        <dbReference type="ARBA" id="ARBA00022475"/>
    </source>
</evidence>
<comment type="caution">
    <text evidence="11">The sequence shown here is derived from an EMBL/GenBank/DDBJ whole genome shotgun (WGS) entry which is preliminary data.</text>
</comment>
<feature type="transmembrane region" description="Helical" evidence="8">
    <location>
        <begin position="38"/>
        <end position="56"/>
    </location>
</feature>
<gene>
    <name evidence="11" type="ORF">K2173_017613</name>
</gene>
<dbReference type="EMBL" id="JAIWQS010000004">
    <property type="protein sequence ID" value="KAJ8767544.1"/>
    <property type="molecule type" value="Genomic_DNA"/>
</dbReference>
<evidence type="ECO:0000256" key="3">
    <source>
        <dbReference type="ARBA" id="ARBA00011489"/>
    </source>
</evidence>
<evidence type="ECO:0000256" key="5">
    <source>
        <dbReference type="ARBA" id="ARBA00022692"/>
    </source>
</evidence>
<evidence type="ECO:0000313" key="12">
    <source>
        <dbReference type="Proteomes" id="UP001159364"/>
    </source>
</evidence>
<evidence type="ECO:0000259" key="10">
    <source>
        <dbReference type="Pfam" id="PF04535"/>
    </source>
</evidence>
<evidence type="ECO:0000256" key="9">
    <source>
        <dbReference type="SAM" id="MobiDB-lite"/>
    </source>
</evidence>
<protein>
    <recommendedName>
        <fullName evidence="8">CASP-like protein</fullName>
    </recommendedName>
</protein>
<name>A0AAV8TN34_9ROSI</name>
<feature type="transmembrane region" description="Helical" evidence="8">
    <location>
        <begin position="82"/>
        <end position="110"/>
    </location>
</feature>
<dbReference type="GO" id="GO:0005886">
    <property type="term" value="C:plasma membrane"/>
    <property type="evidence" value="ECO:0007669"/>
    <property type="project" value="UniProtKB-SubCell"/>
</dbReference>
<dbReference type="NCBIfam" id="TIGR01569">
    <property type="entry name" value="A_tha_TIGR01569"/>
    <property type="match status" value="1"/>
</dbReference>
<comment type="subcellular location">
    <subcellularLocation>
        <location evidence="1 8">Cell membrane</location>
        <topology evidence="1 8">Multi-pass membrane protein</topology>
    </subcellularLocation>
</comment>
<reference evidence="11 12" key="1">
    <citation type="submission" date="2021-09" db="EMBL/GenBank/DDBJ databases">
        <title>Genomic insights and catalytic innovation underlie evolution of tropane alkaloids biosynthesis.</title>
        <authorList>
            <person name="Wang Y.-J."/>
            <person name="Tian T."/>
            <person name="Huang J.-P."/>
            <person name="Huang S.-X."/>
        </authorList>
    </citation>
    <scope>NUCLEOTIDE SEQUENCE [LARGE SCALE GENOMIC DNA]</scope>
    <source>
        <strain evidence="11">KIB-2018</strain>
        <tissue evidence="11">Leaf</tissue>
    </source>
</reference>
<dbReference type="AlphaFoldDB" id="A0AAV8TN34"/>
<keyword evidence="6 8" id="KW-1133">Transmembrane helix</keyword>
<evidence type="ECO:0000256" key="6">
    <source>
        <dbReference type="ARBA" id="ARBA00022989"/>
    </source>
</evidence>
<feature type="transmembrane region" description="Helical" evidence="8">
    <location>
        <begin position="154"/>
        <end position="175"/>
    </location>
</feature>
<comment type="subunit">
    <text evidence="3 8">Homodimer and heterodimers.</text>
</comment>
<evidence type="ECO:0000256" key="1">
    <source>
        <dbReference type="ARBA" id="ARBA00004651"/>
    </source>
</evidence>
<evidence type="ECO:0000256" key="8">
    <source>
        <dbReference type="RuleBase" id="RU361233"/>
    </source>
</evidence>
<evidence type="ECO:0000256" key="7">
    <source>
        <dbReference type="ARBA" id="ARBA00023136"/>
    </source>
</evidence>
<keyword evidence="5 8" id="KW-0812">Transmembrane</keyword>
<dbReference type="InterPro" id="IPR044173">
    <property type="entry name" value="CASPL"/>
</dbReference>
<accession>A0AAV8TN34</accession>
<organism evidence="11 12">
    <name type="scientific">Erythroxylum novogranatense</name>
    <dbReference type="NCBI Taxonomy" id="1862640"/>
    <lineage>
        <taxon>Eukaryota</taxon>
        <taxon>Viridiplantae</taxon>
        <taxon>Streptophyta</taxon>
        <taxon>Embryophyta</taxon>
        <taxon>Tracheophyta</taxon>
        <taxon>Spermatophyta</taxon>
        <taxon>Magnoliopsida</taxon>
        <taxon>eudicotyledons</taxon>
        <taxon>Gunneridae</taxon>
        <taxon>Pentapetalae</taxon>
        <taxon>rosids</taxon>
        <taxon>fabids</taxon>
        <taxon>Malpighiales</taxon>
        <taxon>Erythroxylaceae</taxon>
        <taxon>Erythroxylum</taxon>
    </lineage>
</organism>
<proteinExistence type="inferred from homology"/>
<evidence type="ECO:0000313" key="11">
    <source>
        <dbReference type="EMBL" id="KAJ8767544.1"/>
    </source>
</evidence>
<dbReference type="PANTHER" id="PTHR36488">
    <property type="entry name" value="CASP-LIKE PROTEIN 1U1"/>
    <property type="match status" value="1"/>
</dbReference>
<evidence type="ECO:0000256" key="2">
    <source>
        <dbReference type="ARBA" id="ARBA00007651"/>
    </source>
</evidence>
<dbReference type="InterPro" id="IPR006459">
    <property type="entry name" value="CASP/CASPL"/>
</dbReference>
<comment type="similarity">
    <text evidence="2 8">Belongs to the Casparian strip membrane proteins (CASP) family.</text>
</comment>
<sequence>MASTDMPDPEVTRSSTPVPPPPKPLPIPYFTNTFVLDAALRALLFAATLVAVVVMVTSKQTKITRVQGYKVSADAKFDQSPAFVYFAVAMSIACLYSMITGLASFGVLSFKPAYETKFLLHAAFWDVIMLGLVASATGATAGVAYIGLKGNDSVVVSLFASVLLILLIMLSVLSIHHRRRE</sequence>
<feature type="domain" description="Casparian strip membrane protein" evidence="10">
    <location>
        <begin position="35"/>
        <end position="154"/>
    </location>
</feature>
<feature type="region of interest" description="Disordered" evidence="9">
    <location>
        <begin position="1"/>
        <end position="20"/>
    </location>
</feature>
<dbReference type="Pfam" id="PF04535">
    <property type="entry name" value="CASP_dom"/>
    <property type="match status" value="1"/>
</dbReference>
<keyword evidence="7 8" id="KW-0472">Membrane</keyword>
<dbReference type="Proteomes" id="UP001159364">
    <property type="component" value="Linkage Group LG04"/>
</dbReference>
<dbReference type="PANTHER" id="PTHR36488:SF8">
    <property type="entry name" value="CASP-LIKE PROTEIN 1U1"/>
    <property type="match status" value="1"/>
</dbReference>
<keyword evidence="12" id="KW-1185">Reference proteome</keyword>